<protein>
    <submittedName>
        <fullName evidence="8">EscF/YscF/HrpA family type III secretion system needle major subunit</fullName>
    </submittedName>
</protein>
<evidence type="ECO:0000256" key="1">
    <source>
        <dbReference type="ARBA" id="ARBA00004241"/>
    </source>
</evidence>
<evidence type="ECO:0000256" key="7">
    <source>
        <dbReference type="ARBA" id="ARBA00035658"/>
    </source>
</evidence>
<gene>
    <name evidence="8" type="ORF">GCM10011289_29500</name>
</gene>
<proteinExistence type="inferred from homology"/>
<evidence type="ECO:0000313" key="9">
    <source>
        <dbReference type="Proteomes" id="UP000645257"/>
    </source>
</evidence>
<dbReference type="EMBL" id="BMYX01000019">
    <property type="protein sequence ID" value="GGY23894.1"/>
    <property type="molecule type" value="Genomic_DNA"/>
</dbReference>
<dbReference type="GO" id="GO:0030257">
    <property type="term" value="C:type III protein secretion system complex"/>
    <property type="evidence" value="ECO:0007669"/>
    <property type="project" value="InterPro"/>
</dbReference>
<evidence type="ECO:0000256" key="2">
    <source>
        <dbReference type="ARBA" id="ARBA00004613"/>
    </source>
</evidence>
<keyword evidence="3" id="KW-0813">Transport</keyword>
<evidence type="ECO:0000313" key="8">
    <source>
        <dbReference type="EMBL" id="GGY23894.1"/>
    </source>
</evidence>
<evidence type="ECO:0000256" key="6">
    <source>
        <dbReference type="ARBA" id="ARBA00023026"/>
    </source>
</evidence>
<dbReference type="NCBIfam" id="NF011854">
    <property type="entry name" value="PRK15326.1"/>
    <property type="match status" value="1"/>
</dbReference>
<reference evidence="8" key="2">
    <citation type="submission" date="2020-09" db="EMBL/GenBank/DDBJ databases">
        <authorList>
            <person name="Sun Q."/>
            <person name="Kim S."/>
        </authorList>
    </citation>
    <scope>NUCLEOTIDE SEQUENCE</scope>
    <source>
        <strain evidence="8">KCTC 32182</strain>
    </source>
</reference>
<reference evidence="8" key="1">
    <citation type="journal article" date="2014" name="Int. J. Syst. Evol. Microbiol.">
        <title>Complete genome sequence of Corynebacterium casei LMG S-19264T (=DSM 44701T), isolated from a smear-ripened cheese.</title>
        <authorList>
            <consortium name="US DOE Joint Genome Institute (JGI-PGF)"/>
            <person name="Walter F."/>
            <person name="Albersmeier A."/>
            <person name="Kalinowski J."/>
            <person name="Ruckert C."/>
        </authorList>
    </citation>
    <scope>NUCLEOTIDE SEQUENCE</scope>
    <source>
        <strain evidence="8">KCTC 32182</strain>
    </source>
</reference>
<keyword evidence="5" id="KW-0653">Protein transport</keyword>
<dbReference type="Proteomes" id="UP000645257">
    <property type="component" value="Unassembled WGS sequence"/>
</dbReference>
<dbReference type="InterPro" id="IPR037203">
    <property type="entry name" value="T3SS_needle-like_sf"/>
</dbReference>
<dbReference type="SUPFAM" id="SSF140129">
    <property type="entry name" value="MxiH-like"/>
    <property type="match status" value="1"/>
</dbReference>
<dbReference type="NCBIfam" id="TIGR02105">
    <property type="entry name" value="III_needle"/>
    <property type="match status" value="1"/>
</dbReference>
<dbReference type="AlphaFoldDB" id="A0A918P5Z4"/>
<dbReference type="InterPro" id="IPR021123">
    <property type="entry name" value="T3SS_needle-like"/>
</dbReference>
<dbReference type="Gene3D" id="1.20.58.90">
    <property type="match status" value="1"/>
</dbReference>
<dbReference type="GO" id="GO:0030254">
    <property type="term" value="P:protein secretion by the type III secretion system"/>
    <property type="evidence" value="ECO:0007669"/>
    <property type="project" value="InterPro"/>
</dbReference>
<dbReference type="RefSeq" id="WP_189535694.1">
    <property type="nucleotide sequence ID" value="NZ_BMYX01000019.1"/>
</dbReference>
<evidence type="ECO:0000256" key="5">
    <source>
        <dbReference type="ARBA" id="ARBA00022927"/>
    </source>
</evidence>
<name>A0A918P5Z4_9NEIS</name>
<dbReference type="GO" id="GO:0005576">
    <property type="term" value="C:extracellular region"/>
    <property type="evidence" value="ECO:0007669"/>
    <property type="project" value="UniProtKB-SubCell"/>
</dbReference>
<keyword evidence="6" id="KW-0843">Virulence</keyword>
<comment type="subcellular location">
    <subcellularLocation>
        <location evidence="1">Cell surface</location>
    </subcellularLocation>
    <subcellularLocation>
        <location evidence="2">Secreted</location>
    </subcellularLocation>
</comment>
<comment type="similarity">
    <text evidence="7">Belongs to the SctF family.</text>
</comment>
<accession>A0A918P5Z4</accession>
<evidence type="ECO:0000256" key="4">
    <source>
        <dbReference type="ARBA" id="ARBA00022525"/>
    </source>
</evidence>
<dbReference type="Pfam" id="PF09392">
    <property type="entry name" value="T3SS_needle_F"/>
    <property type="match status" value="1"/>
</dbReference>
<keyword evidence="9" id="KW-1185">Reference proteome</keyword>
<keyword evidence="4" id="KW-0964">Secreted</keyword>
<organism evidence="8 9">
    <name type="scientific">Paludibacterium paludis</name>
    <dbReference type="NCBI Taxonomy" id="1225769"/>
    <lineage>
        <taxon>Bacteria</taxon>
        <taxon>Pseudomonadati</taxon>
        <taxon>Pseudomonadota</taxon>
        <taxon>Betaproteobacteria</taxon>
        <taxon>Neisseriales</taxon>
        <taxon>Chromobacteriaceae</taxon>
        <taxon>Paludibacterium</taxon>
    </lineage>
</organism>
<evidence type="ECO:0000256" key="3">
    <source>
        <dbReference type="ARBA" id="ARBA00022448"/>
    </source>
</evidence>
<sequence>MPSQYPIVVGPNQDAGNADNWNGWLTNVSNQFDSGVIDLNNKVSTTLSALTSDPSDPSKLADYQKALSEYTLYRNAQSSTVKSFKDVDSTILQNLR</sequence>
<dbReference type="InterPro" id="IPR011841">
    <property type="entry name" value="T3SS_needle_YscF"/>
</dbReference>
<comment type="caution">
    <text evidence="8">The sequence shown here is derived from an EMBL/GenBank/DDBJ whole genome shotgun (WGS) entry which is preliminary data.</text>
</comment>
<dbReference type="GO" id="GO:0009986">
    <property type="term" value="C:cell surface"/>
    <property type="evidence" value="ECO:0007669"/>
    <property type="project" value="UniProtKB-SubCell"/>
</dbReference>